<gene>
    <name evidence="2" type="ORF">Bcop_1336</name>
</gene>
<dbReference type="AlphaFoldDB" id="F3ZNV8"/>
<proteinExistence type="predicted"/>
<organism evidence="2 3">
    <name type="scientific">Bacteroides coprosuis DSM 18011</name>
    <dbReference type="NCBI Taxonomy" id="679937"/>
    <lineage>
        <taxon>Bacteria</taxon>
        <taxon>Pseudomonadati</taxon>
        <taxon>Bacteroidota</taxon>
        <taxon>Bacteroidia</taxon>
        <taxon>Bacteroidales</taxon>
        <taxon>Bacteroidaceae</taxon>
        <taxon>Bacteroides</taxon>
    </lineage>
</organism>
<reference evidence="2 3" key="1">
    <citation type="journal article" date="2011" name="Stand. Genomic Sci.">
        <title>Non-contiguous finished genome sequence of Bacteroides coprosuis type strain (PC139).</title>
        <authorList>
            <person name="Land M."/>
            <person name="Held B."/>
            <person name="Gronow S."/>
            <person name="Abt B."/>
            <person name="Lucas S."/>
            <person name="Del Rio T.G."/>
            <person name="Nolan M."/>
            <person name="Tice H."/>
            <person name="Cheng J.F."/>
            <person name="Pitluck S."/>
            <person name="Liolios K."/>
            <person name="Pagani I."/>
            <person name="Ivanova N."/>
            <person name="Mavromatis K."/>
            <person name="Mikhailova N."/>
            <person name="Pati A."/>
            <person name="Tapia R."/>
            <person name="Han C."/>
            <person name="Goodwin L."/>
            <person name="Chen A."/>
            <person name="Palaniappan K."/>
            <person name="Hauser L."/>
            <person name="Brambilla E.M."/>
            <person name="Rohde M."/>
            <person name="Goker M."/>
            <person name="Detter J.C."/>
            <person name="Woyke T."/>
            <person name="Bristow J."/>
            <person name="Eisen J.A."/>
            <person name="Markowitz V."/>
            <person name="Hugenholtz P."/>
            <person name="Kyrpides N.C."/>
            <person name="Klenk H.P."/>
            <person name="Lapidus A."/>
        </authorList>
    </citation>
    <scope>NUCLEOTIDE SEQUENCE</scope>
    <source>
        <strain evidence="2 3">DSM 18011</strain>
    </source>
</reference>
<dbReference type="OrthoDB" id="1053875at2"/>
<dbReference type="Proteomes" id="UP000018439">
    <property type="component" value="Chromosome"/>
</dbReference>
<protein>
    <submittedName>
        <fullName evidence="2">Uncharacterized protein</fullName>
    </submittedName>
</protein>
<evidence type="ECO:0000313" key="2">
    <source>
        <dbReference type="EMBL" id="EGJ71534.1"/>
    </source>
</evidence>
<feature type="chain" id="PRO_5003303722" evidence="1">
    <location>
        <begin position="19"/>
        <end position="121"/>
    </location>
</feature>
<feature type="signal peptide" evidence="1">
    <location>
        <begin position="1"/>
        <end position="18"/>
    </location>
</feature>
<dbReference type="eggNOG" id="ENOG5030MPB">
    <property type="taxonomic scope" value="Bacteria"/>
</dbReference>
<keyword evidence="1" id="KW-0732">Signal</keyword>
<name>F3ZNV8_9BACE</name>
<evidence type="ECO:0000313" key="3">
    <source>
        <dbReference type="Proteomes" id="UP000018439"/>
    </source>
</evidence>
<dbReference type="EMBL" id="CM001167">
    <property type="protein sequence ID" value="EGJ71534.1"/>
    <property type="molecule type" value="Genomic_DNA"/>
</dbReference>
<evidence type="ECO:0000256" key="1">
    <source>
        <dbReference type="SAM" id="SignalP"/>
    </source>
</evidence>
<dbReference type="HOGENOM" id="CLU_2033389_0_0_10"/>
<keyword evidence="3" id="KW-1185">Reference proteome</keyword>
<sequence>MKKIIFLLCFMSVYNLKAQELQPVETEMISETLQLSTFYGSKASNRANNPCKGATIRVCGTISSQLQEVNDKVSLLVEEIRDEMNQIIKVEKYFIDGNLQEAAWRVFNEVNIPMRLRNDDE</sequence>
<accession>F3ZNV8</accession>